<feature type="region of interest" description="Disordered" evidence="8">
    <location>
        <begin position="271"/>
        <end position="321"/>
    </location>
</feature>
<comment type="function">
    <text evidence="6">Required for the assembly and/or stability of the 40S ribosomal subunit. Required for the processing of the 20S rRNA-precursor to mature 18S rRNA in a late step of the maturation of 40S ribosomal subunits.</text>
</comment>
<keyword evidence="5 6" id="KW-0687">Ribonucleoprotein</keyword>
<dbReference type="Pfam" id="PF16122">
    <property type="entry name" value="40S_SA_C"/>
    <property type="match status" value="1"/>
</dbReference>
<evidence type="ECO:0000259" key="9">
    <source>
        <dbReference type="Pfam" id="PF16122"/>
    </source>
</evidence>
<sequence>MSGGIEALQLKEEDVVKLLAAGVHLGSNNVDHQMLNYVYKRKPDGVHIINIKRTWEKLLLAARVIVSIENPADVCVISARPYGQRAILKFAGHTGATAVAGRFTPGTFTNQIQAAFKEPRLLVVCDPRTDHQPVTEASYVNIPVIAFCNTDSALHHVDVAIPCNNKGAHAVGLMWWLLAREVLRMRGSISRLLPWEVMPDLYFYRDPEEVEKEEQAVAHPPEEPQPTFQPEWGGAVEQPSSEWAPDQTVTPAVPAAAISGSEDWGAAASNWGAEAATSAVGKDWADIPTDTAPKEWGAEPSSDWGTSITMQDSSTGGAEWA</sequence>
<evidence type="ECO:0000256" key="1">
    <source>
        <dbReference type="ARBA" id="ARBA00004496"/>
    </source>
</evidence>
<name>A0AAD9Q9C9_ACRCE</name>
<keyword evidence="3 6" id="KW-0963">Cytoplasm</keyword>
<dbReference type="NCBIfam" id="TIGR01012">
    <property type="entry name" value="uS2_euk_arch"/>
    <property type="match status" value="1"/>
</dbReference>
<evidence type="ECO:0000313" key="10">
    <source>
        <dbReference type="EMBL" id="KAK2557096.1"/>
    </source>
</evidence>
<dbReference type="PROSITE" id="PS00962">
    <property type="entry name" value="RIBOSOMAL_S2_1"/>
    <property type="match status" value="1"/>
</dbReference>
<reference evidence="10" key="2">
    <citation type="journal article" date="2023" name="Science">
        <title>Genomic signatures of disease resistance in endangered staghorn corals.</title>
        <authorList>
            <person name="Vollmer S.V."/>
            <person name="Selwyn J.D."/>
            <person name="Despard B.A."/>
            <person name="Roesel C.L."/>
        </authorList>
    </citation>
    <scope>NUCLEOTIDE SEQUENCE</scope>
    <source>
        <strain evidence="10">K2</strain>
    </source>
</reference>
<reference evidence="10" key="1">
    <citation type="journal article" date="2023" name="G3 (Bethesda)">
        <title>Whole genome assembly and annotation of the endangered Caribbean coral Acropora cervicornis.</title>
        <authorList>
            <person name="Selwyn J.D."/>
            <person name="Vollmer S.V."/>
        </authorList>
    </citation>
    <scope>NUCLEOTIDE SEQUENCE</scope>
    <source>
        <strain evidence="10">K2</strain>
    </source>
</reference>
<dbReference type="InterPro" id="IPR032281">
    <property type="entry name" value="Ribosomal_uS2_C"/>
</dbReference>
<dbReference type="GO" id="GO:0006412">
    <property type="term" value="P:translation"/>
    <property type="evidence" value="ECO:0007669"/>
    <property type="project" value="UniProtKB-UniRule"/>
</dbReference>
<dbReference type="FunFam" id="3.40.50.10490:FF:000012">
    <property type="entry name" value="40S ribosomal protein SA"/>
    <property type="match status" value="1"/>
</dbReference>
<dbReference type="PRINTS" id="PR00395">
    <property type="entry name" value="RIBOSOMALS2"/>
</dbReference>
<comment type="subunit">
    <text evidence="6">Component of the small ribosomal subunit. Mature ribosomes consist of a small (40S) and a large (60S) subunit. The 40S subunit contains about 33 different proteins and 1 molecule of RNA (18S). The 60S subunit contains about 49 different proteins and 3 molecules of RNA (28S, 5.8S and 5S). Interacts with ribosomal protein S21.</text>
</comment>
<gene>
    <name evidence="10" type="ORF">P5673_020567</name>
</gene>
<dbReference type="GO" id="GO:0003735">
    <property type="term" value="F:structural constituent of ribosome"/>
    <property type="evidence" value="ECO:0007669"/>
    <property type="project" value="UniProtKB-UniRule"/>
</dbReference>
<dbReference type="EMBL" id="JARQWQ010000051">
    <property type="protein sequence ID" value="KAK2557096.1"/>
    <property type="molecule type" value="Genomic_DNA"/>
</dbReference>
<proteinExistence type="inferred from homology"/>
<dbReference type="Gene3D" id="3.40.50.10490">
    <property type="entry name" value="Glucose-6-phosphate isomerase like protein, domain 1"/>
    <property type="match status" value="1"/>
</dbReference>
<dbReference type="InterPro" id="IPR001865">
    <property type="entry name" value="Ribosomal_uS2"/>
</dbReference>
<evidence type="ECO:0000256" key="6">
    <source>
        <dbReference type="HAMAP-Rule" id="MF_03015"/>
    </source>
</evidence>
<accession>A0AAD9Q9C9</accession>
<dbReference type="InterPro" id="IPR027498">
    <property type="entry name" value="Ribosomal_uS2_euk"/>
</dbReference>
<protein>
    <recommendedName>
        <fullName evidence="6">Small ribosomal subunit protein uS2</fullName>
    </recommendedName>
</protein>
<dbReference type="AlphaFoldDB" id="A0AAD9Q9C9"/>
<comment type="similarity">
    <text evidence="2 6 7">Belongs to the universal ribosomal protein uS2 family.</text>
</comment>
<dbReference type="Pfam" id="PF00318">
    <property type="entry name" value="Ribosomal_S2"/>
    <property type="match status" value="2"/>
</dbReference>
<dbReference type="InterPro" id="IPR023591">
    <property type="entry name" value="Ribosomal_uS2_flav_dom_sf"/>
</dbReference>
<dbReference type="SUPFAM" id="SSF52313">
    <property type="entry name" value="Ribosomal protein S2"/>
    <property type="match status" value="1"/>
</dbReference>
<feature type="compositionally biased region" description="Basic and acidic residues" evidence="8">
    <location>
        <begin position="212"/>
        <end position="222"/>
    </location>
</feature>
<dbReference type="CDD" id="cd01425">
    <property type="entry name" value="RPS2"/>
    <property type="match status" value="1"/>
</dbReference>
<evidence type="ECO:0000313" key="11">
    <source>
        <dbReference type="Proteomes" id="UP001249851"/>
    </source>
</evidence>
<feature type="region of interest" description="Disordered" evidence="8">
    <location>
        <begin position="212"/>
        <end position="250"/>
    </location>
</feature>
<dbReference type="PANTHER" id="PTHR11489">
    <property type="entry name" value="40S RIBOSOMAL PROTEIN SA"/>
    <property type="match status" value="1"/>
</dbReference>
<keyword evidence="4 6" id="KW-0689">Ribosomal protein</keyword>
<evidence type="ECO:0000256" key="4">
    <source>
        <dbReference type="ARBA" id="ARBA00022980"/>
    </source>
</evidence>
<keyword evidence="11" id="KW-1185">Reference proteome</keyword>
<evidence type="ECO:0000256" key="3">
    <source>
        <dbReference type="ARBA" id="ARBA00022490"/>
    </source>
</evidence>
<dbReference type="HAMAP" id="MF_03015">
    <property type="entry name" value="Ribosomal_S2_euk"/>
    <property type="match status" value="1"/>
</dbReference>
<evidence type="ECO:0000256" key="5">
    <source>
        <dbReference type="ARBA" id="ARBA00023274"/>
    </source>
</evidence>
<dbReference type="Proteomes" id="UP001249851">
    <property type="component" value="Unassembled WGS sequence"/>
</dbReference>
<dbReference type="InterPro" id="IPR018130">
    <property type="entry name" value="Ribosomal_uS2_CS"/>
</dbReference>
<dbReference type="GO" id="GO:0022627">
    <property type="term" value="C:cytosolic small ribosomal subunit"/>
    <property type="evidence" value="ECO:0007669"/>
    <property type="project" value="UniProtKB-UniRule"/>
</dbReference>
<feature type="domain" description="Small ribosomal subunit protein uS2 C-terminal" evidence="9">
    <location>
        <begin position="202"/>
        <end position="297"/>
    </location>
</feature>
<evidence type="ECO:0000256" key="8">
    <source>
        <dbReference type="SAM" id="MobiDB-lite"/>
    </source>
</evidence>
<evidence type="ECO:0000256" key="7">
    <source>
        <dbReference type="RuleBase" id="RU003631"/>
    </source>
</evidence>
<organism evidence="10 11">
    <name type="scientific">Acropora cervicornis</name>
    <name type="common">Staghorn coral</name>
    <dbReference type="NCBI Taxonomy" id="6130"/>
    <lineage>
        <taxon>Eukaryota</taxon>
        <taxon>Metazoa</taxon>
        <taxon>Cnidaria</taxon>
        <taxon>Anthozoa</taxon>
        <taxon>Hexacorallia</taxon>
        <taxon>Scleractinia</taxon>
        <taxon>Astrocoeniina</taxon>
        <taxon>Acroporidae</taxon>
        <taxon>Acropora</taxon>
    </lineage>
</organism>
<dbReference type="GO" id="GO:0000028">
    <property type="term" value="P:ribosomal small subunit assembly"/>
    <property type="evidence" value="ECO:0007669"/>
    <property type="project" value="UniProtKB-UniRule"/>
</dbReference>
<dbReference type="PROSITE" id="PS00963">
    <property type="entry name" value="RIBOSOMAL_S2_2"/>
    <property type="match status" value="1"/>
</dbReference>
<comment type="subcellular location">
    <subcellularLocation>
        <location evidence="1 6">Cytoplasm</location>
    </subcellularLocation>
</comment>
<evidence type="ECO:0000256" key="2">
    <source>
        <dbReference type="ARBA" id="ARBA00006242"/>
    </source>
</evidence>
<dbReference type="InterPro" id="IPR005707">
    <property type="entry name" value="Ribosomal_uS2_euk/arc"/>
</dbReference>
<feature type="compositionally biased region" description="Polar residues" evidence="8">
    <location>
        <begin position="303"/>
        <end position="321"/>
    </location>
</feature>
<comment type="caution">
    <text evidence="10">The sequence shown here is derived from an EMBL/GenBank/DDBJ whole genome shotgun (WGS) entry which is preliminary data.</text>
</comment>